<comment type="caution">
    <text evidence="5">The sequence shown here is derived from an EMBL/GenBank/DDBJ whole genome shotgun (WGS) entry which is preliminary data.</text>
</comment>
<dbReference type="GeneID" id="92045964"/>
<name>A0ABR1WB96_9PEZI</name>
<dbReference type="SUPFAM" id="SSF50630">
    <property type="entry name" value="Acid proteases"/>
    <property type="match status" value="1"/>
</dbReference>
<feature type="transmembrane region" description="Helical" evidence="3">
    <location>
        <begin position="449"/>
        <end position="474"/>
    </location>
</feature>
<dbReference type="Pfam" id="PF00026">
    <property type="entry name" value="Asp"/>
    <property type="match status" value="1"/>
</dbReference>
<dbReference type="InterPro" id="IPR001461">
    <property type="entry name" value="Aspartic_peptidase_A1"/>
</dbReference>
<proteinExistence type="inferred from homology"/>
<organism evidence="5 6">
    <name type="scientific">Apiospora hydei</name>
    <dbReference type="NCBI Taxonomy" id="1337664"/>
    <lineage>
        <taxon>Eukaryota</taxon>
        <taxon>Fungi</taxon>
        <taxon>Dikarya</taxon>
        <taxon>Ascomycota</taxon>
        <taxon>Pezizomycotina</taxon>
        <taxon>Sordariomycetes</taxon>
        <taxon>Xylariomycetidae</taxon>
        <taxon>Amphisphaeriales</taxon>
        <taxon>Apiosporaceae</taxon>
        <taxon>Apiospora</taxon>
    </lineage>
</organism>
<dbReference type="PANTHER" id="PTHR47966:SF65">
    <property type="entry name" value="ASPARTIC-TYPE ENDOPEPTIDASE"/>
    <property type="match status" value="1"/>
</dbReference>
<comment type="similarity">
    <text evidence="1">Belongs to the peptidase A1 family.</text>
</comment>
<evidence type="ECO:0000256" key="1">
    <source>
        <dbReference type="ARBA" id="ARBA00007447"/>
    </source>
</evidence>
<dbReference type="RefSeq" id="XP_066668246.1">
    <property type="nucleotide sequence ID" value="XM_066812904.1"/>
</dbReference>
<evidence type="ECO:0000256" key="2">
    <source>
        <dbReference type="SAM" id="MobiDB-lite"/>
    </source>
</evidence>
<dbReference type="PANTHER" id="PTHR47966">
    <property type="entry name" value="BETA-SITE APP-CLEAVING ENZYME, ISOFORM A-RELATED"/>
    <property type="match status" value="1"/>
</dbReference>
<evidence type="ECO:0000313" key="6">
    <source>
        <dbReference type="Proteomes" id="UP001433268"/>
    </source>
</evidence>
<keyword evidence="5" id="KW-0645">Protease</keyword>
<dbReference type="Proteomes" id="UP001433268">
    <property type="component" value="Unassembled WGS sequence"/>
</dbReference>
<keyword evidence="6" id="KW-1185">Reference proteome</keyword>
<dbReference type="GO" id="GO:0006508">
    <property type="term" value="P:proteolysis"/>
    <property type="evidence" value="ECO:0007669"/>
    <property type="project" value="UniProtKB-KW"/>
</dbReference>
<dbReference type="InterPro" id="IPR033121">
    <property type="entry name" value="PEPTIDASE_A1"/>
</dbReference>
<accession>A0ABR1WB96</accession>
<dbReference type="InterPro" id="IPR021109">
    <property type="entry name" value="Peptidase_aspartic_dom_sf"/>
</dbReference>
<dbReference type="Gene3D" id="2.40.70.10">
    <property type="entry name" value="Acid Proteases"/>
    <property type="match status" value="2"/>
</dbReference>
<dbReference type="PROSITE" id="PS51767">
    <property type="entry name" value="PEPTIDASE_A1"/>
    <property type="match status" value="1"/>
</dbReference>
<gene>
    <name evidence="5" type="ORF">PG997_008589</name>
</gene>
<keyword evidence="3" id="KW-1133">Transmembrane helix</keyword>
<keyword evidence="5" id="KW-0378">Hydrolase</keyword>
<evidence type="ECO:0000259" key="4">
    <source>
        <dbReference type="PROSITE" id="PS51767"/>
    </source>
</evidence>
<sequence>MCTATLTPADGQSKTFPRSEHPGVVSFPIRYEMHNYWGYSLFTSAEIGDPPQTVELGVVSNSIITVPYSGICQKDPEACSYGSYDPTKSNSQQIIGSGQFSNNMFGQVGQKFGNDGDVFHERIKLGGIPLPNVTVGLDLQGILPMLNLGELKDQDGKPLSLSTIMANTNVTSSSVYSIALDREDSSVGPAHGNGTLTFGAIDTKKYTGDLVALKASHPTGEDEILTPDGPPLFVCPCVGNQMTTLPSQVVDTIWAEIGDVDPNPNYEDMGVPRVPCERANPDAYLTFQFHGPSGPAIRVPLSDFITPLNPANYTPGLPEKGPGYDVRRQGRQCSLWITKNVNRKKPVNWIVALGQPVIRNAYMVYDLENQVLGIAQASYSVESEIVPFPSRGAQIPLSTPGPILEAPVPYNTTNATFSDFPVAKLETLRAAPGLQAPTLSRDFGTKRNLAIGLGVGLSIGLLATVVGVIFLWVVKLRRPVPFFGRWRAKPTARDRLELEAKEQERGCSDVASSSPSKPTTPVFPTELDARPLMKPIRSPEPRPASSTSAKT</sequence>
<keyword evidence="3" id="KW-0472">Membrane</keyword>
<feature type="region of interest" description="Disordered" evidence="2">
    <location>
        <begin position="499"/>
        <end position="551"/>
    </location>
</feature>
<evidence type="ECO:0000256" key="3">
    <source>
        <dbReference type="SAM" id="Phobius"/>
    </source>
</evidence>
<dbReference type="EMBL" id="JAQQWN010000006">
    <property type="protein sequence ID" value="KAK8080771.1"/>
    <property type="molecule type" value="Genomic_DNA"/>
</dbReference>
<feature type="domain" description="Peptidase A1" evidence="4">
    <location>
        <begin position="41"/>
        <end position="375"/>
    </location>
</feature>
<keyword evidence="3" id="KW-0812">Transmembrane</keyword>
<dbReference type="GO" id="GO:0008233">
    <property type="term" value="F:peptidase activity"/>
    <property type="evidence" value="ECO:0007669"/>
    <property type="project" value="UniProtKB-KW"/>
</dbReference>
<evidence type="ECO:0000313" key="5">
    <source>
        <dbReference type="EMBL" id="KAK8080771.1"/>
    </source>
</evidence>
<reference evidence="5 6" key="1">
    <citation type="submission" date="2023-01" db="EMBL/GenBank/DDBJ databases">
        <title>Analysis of 21 Apiospora genomes using comparative genomics revels a genus with tremendous synthesis potential of carbohydrate active enzymes and secondary metabolites.</title>
        <authorList>
            <person name="Sorensen T."/>
        </authorList>
    </citation>
    <scope>NUCLEOTIDE SEQUENCE [LARGE SCALE GENOMIC DNA]</scope>
    <source>
        <strain evidence="5 6">CBS 114990</strain>
    </source>
</reference>
<feature type="compositionally biased region" description="Polar residues" evidence="2">
    <location>
        <begin position="510"/>
        <end position="519"/>
    </location>
</feature>
<protein>
    <submittedName>
        <fullName evidence="5">Acid protease</fullName>
    </submittedName>
</protein>